<dbReference type="SMART" id="SM00091">
    <property type="entry name" value="PAS"/>
    <property type="match status" value="2"/>
</dbReference>
<dbReference type="EMBL" id="AODQ01000007">
    <property type="protein sequence ID" value="EMR04354.1"/>
    <property type="molecule type" value="Genomic_DNA"/>
</dbReference>
<dbReference type="GO" id="GO:0000155">
    <property type="term" value="F:phosphorelay sensor kinase activity"/>
    <property type="evidence" value="ECO:0007669"/>
    <property type="project" value="InterPro"/>
</dbReference>
<dbReference type="GO" id="GO:0030295">
    <property type="term" value="F:protein kinase activator activity"/>
    <property type="evidence" value="ECO:0007669"/>
    <property type="project" value="TreeGrafter"/>
</dbReference>
<dbReference type="InterPro" id="IPR036097">
    <property type="entry name" value="HisK_dim/P_sf"/>
</dbReference>
<keyword evidence="5" id="KW-0418">Kinase</keyword>
<sequence>MAGQVIEKLTVTLHVDYFRSVTKCRFIRLLEEKKLLLILEANFFDNPHISTLLNSLQDAVFIGNAQGILRANQQALQLVGLPSQEALPTDLPAFIDAFDFRYLESEKPVIPGQGPLSLALNGQSTVTELSHINSQTGKRHYCRCSASPLLEGERVVAGLLVVTDITERILAEKKLHETLHALSFSTKEQEAILNSMPDGVFIGNSEGIYKVNRPGLDMFGCRSLSDMRGRIEQLVERLNVRSAATGEPSVQNQDPFSKALDGESVVEEIIITNLNTRQDLYLRCAAAPVYVGSKNIGVIAVTTDITQKVLAEQKLQRTLQELRKVNEELEAFTYAVSHDLKSPLGRISGLASLLLISNESQISDKDRYLLQLIVQSSEKLTELVSHLLKLGKIGQTELNYSKIDLSRLCEQVIENLPVQGKKVHFVIEPNMQVWGDKTLMHSVMQNLIANAVKYSSRTAAPEVRIGSHEARGYTTCYVRDNGVGFDMSEADKLFVPFKRLYSGTNFEGTGVGLSTVKRIIERHEGKIWAESSPGEGAIFYFTLPGRKKLSSLSNNAVKLQEETATSKSGKLSA</sequence>
<dbReference type="GO" id="GO:0007234">
    <property type="term" value="P:osmosensory signaling via phosphorelay pathway"/>
    <property type="evidence" value="ECO:0007669"/>
    <property type="project" value="TreeGrafter"/>
</dbReference>
<evidence type="ECO:0000259" key="8">
    <source>
        <dbReference type="PROSITE" id="PS50109"/>
    </source>
</evidence>
<evidence type="ECO:0000256" key="6">
    <source>
        <dbReference type="ARBA" id="ARBA00023136"/>
    </source>
</evidence>
<dbReference type="PRINTS" id="PR00344">
    <property type="entry name" value="BCTRLSENSOR"/>
</dbReference>
<comment type="catalytic activity">
    <reaction evidence="1">
        <text>ATP + protein L-histidine = ADP + protein N-phospho-L-histidine.</text>
        <dbReference type="EC" id="2.7.13.3"/>
    </reaction>
</comment>
<dbReference type="Pfam" id="PF02518">
    <property type="entry name" value="HATPase_c"/>
    <property type="match status" value="1"/>
</dbReference>
<dbReference type="Gene3D" id="3.30.450.20">
    <property type="entry name" value="PAS domain"/>
    <property type="match status" value="2"/>
</dbReference>
<dbReference type="GO" id="GO:0000156">
    <property type="term" value="F:phosphorelay response regulator activity"/>
    <property type="evidence" value="ECO:0007669"/>
    <property type="project" value="TreeGrafter"/>
</dbReference>
<gene>
    <name evidence="9" type="primary">cph1_3</name>
    <name evidence="9" type="ORF">ADICEAN_00517</name>
</gene>
<keyword evidence="3" id="KW-0597">Phosphoprotein</keyword>
<keyword evidence="10" id="KW-1185">Reference proteome</keyword>
<feature type="domain" description="Histidine kinase" evidence="8">
    <location>
        <begin position="335"/>
        <end position="547"/>
    </location>
</feature>
<keyword evidence="6" id="KW-0472">Membrane</keyword>
<protein>
    <recommendedName>
        <fullName evidence="2">histidine kinase</fullName>
        <ecNumber evidence="2">2.7.13.3</ecNumber>
    </recommendedName>
</protein>
<dbReference type="SMART" id="SM00388">
    <property type="entry name" value="HisKA"/>
    <property type="match status" value="1"/>
</dbReference>
<dbReference type="SMART" id="SM00387">
    <property type="entry name" value="HATPase_c"/>
    <property type="match status" value="1"/>
</dbReference>
<dbReference type="InterPro" id="IPR000014">
    <property type="entry name" value="PAS"/>
</dbReference>
<evidence type="ECO:0000313" key="9">
    <source>
        <dbReference type="EMBL" id="EMR04354.1"/>
    </source>
</evidence>
<evidence type="ECO:0000256" key="4">
    <source>
        <dbReference type="ARBA" id="ARBA00022679"/>
    </source>
</evidence>
<dbReference type="EC" id="2.7.13.3" evidence="2"/>
<dbReference type="AlphaFoldDB" id="M7P182"/>
<evidence type="ECO:0000256" key="1">
    <source>
        <dbReference type="ARBA" id="ARBA00000085"/>
    </source>
</evidence>
<keyword evidence="4 9" id="KW-0808">Transferase</keyword>
<dbReference type="SUPFAM" id="SSF55785">
    <property type="entry name" value="PYP-like sensor domain (PAS domain)"/>
    <property type="match status" value="2"/>
</dbReference>
<dbReference type="SUPFAM" id="SSF55874">
    <property type="entry name" value="ATPase domain of HSP90 chaperone/DNA topoisomerase II/histidine kinase"/>
    <property type="match status" value="1"/>
</dbReference>
<organism evidence="9 10">
    <name type="scientific">Cesiribacter andamanensis AMV16</name>
    <dbReference type="NCBI Taxonomy" id="1279009"/>
    <lineage>
        <taxon>Bacteria</taxon>
        <taxon>Pseudomonadati</taxon>
        <taxon>Bacteroidota</taxon>
        <taxon>Cytophagia</taxon>
        <taxon>Cytophagales</taxon>
        <taxon>Cesiribacteraceae</taxon>
        <taxon>Cesiribacter</taxon>
    </lineage>
</organism>
<evidence type="ECO:0000256" key="2">
    <source>
        <dbReference type="ARBA" id="ARBA00012438"/>
    </source>
</evidence>
<name>M7P182_9BACT</name>
<dbReference type="InterPro" id="IPR050351">
    <property type="entry name" value="BphY/WalK/GraS-like"/>
</dbReference>
<keyword evidence="7" id="KW-0175">Coiled coil</keyword>
<dbReference type="PANTHER" id="PTHR42878:SF15">
    <property type="entry name" value="BACTERIOPHYTOCHROME"/>
    <property type="match status" value="1"/>
</dbReference>
<dbReference type="Gene3D" id="3.30.565.10">
    <property type="entry name" value="Histidine kinase-like ATPase, C-terminal domain"/>
    <property type="match status" value="1"/>
</dbReference>
<reference evidence="9 10" key="1">
    <citation type="journal article" date="2013" name="Genome Announc.">
        <title>Draft Genome Sequence of Cesiribacter andamanensis Strain AMV16T, Isolated from a Soil Sample from a Mud Volcano in the Andaman Islands, India.</title>
        <authorList>
            <person name="Shivaji S."/>
            <person name="Ara S."/>
            <person name="Begum Z."/>
            <person name="Srinivas T.N."/>
            <person name="Singh A."/>
            <person name="Kumar Pinnaka A."/>
        </authorList>
    </citation>
    <scope>NUCLEOTIDE SEQUENCE [LARGE SCALE GENOMIC DNA]</scope>
    <source>
        <strain evidence="9 10">AMV16</strain>
    </source>
</reference>
<dbReference type="Pfam" id="PF00512">
    <property type="entry name" value="HisKA"/>
    <property type="match status" value="1"/>
</dbReference>
<dbReference type="eggNOG" id="COG4251">
    <property type="taxonomic scope" value="Bacteria"/>
</dbReference>
<feature type="coiled-coil region" evidence="7">
    <location>
        <begin position="308"/>
        <end position="335"/>
    </location>
</feature>
<evidence type="ECO:0000313" key="10">
    <source>
        <dbReference type="Proteomes" id="UP000011910"/>
    </source>
</evidence>
<evidence type="ECO:0000256" key="5">
    <source>
        <dbReference type="ARBA" id="ARBA00022777"/>
    </source>
</evidence>
<dbReference type="eggNOG" id="COG5002">
    <property type="taxonomic scope" value="Bacteria"/>
</dbReference>
<proteinExistence type="predicted"/>
<comment type="caution">
    <text evidence="9">The sequence shown here is derived from an EMBL/GenBank/DDBJ whole genome shotgun (WGS) entry which is preliminary data.</text>
</comment>
<dbReference type="InterPro" id="IPR003661">
    <property type="entry name" value="HisK_dim/P_dom"/>
</dbReference>
<dbReference type="Pfam" id="PF13426">
    <property type="entry name" value="PAS_9"/>
    <property type="match status" value="2"/>
</dbReference>
<dbReference type="SUPFAM" id="SSF47384">
    <property type="entry name" value="Homodimeric domain of signal transducing histidine kinase"/>
    <property type="match status" value="1"/>
</dbReference>
<evidence type="ECO:0000256" key="3">
    <source>
        <dbReference type="ARBA" id="ARBA00022553"/>
    </source>
</evidence>
<dbReference type="InterPro" id="IPR003594">
    <property type="entry name" value="HATPase_dom"/>
</dbReference>
<dbReference type="FunFam" id="3.30.565.10:FF:000006">
    <property type="entry name" value="Sensor histidine kinase WalK"/>
    <property type="match status" value="1"/>
</dbReference>
<accession>M7P182</accession>
<evidence type="ECO:0000256" key="7">
    <source>
        <dbReference type="SAM" id="Coils"/>
    </source>
</evidence>
<dbReference type="CDD" id="cd00082">
    <property type="entry name" value="HisKA"/>
    <property type="match status" value="1"/>
</dbReference>
<dbReference type="PANTHER" id="PTHR42878">
    <property type="entry name" value="TWO-COMPONENT HISTIDINE KINASE"/>
    <property type="match status" value="1"/>
</dbReference>
<dbReference type="InterPro" id="IPR004358">
    <property type="entry name" value="Sig_transdc_His_kin-like_C"/>
</dbReference>
<dbReference type="PROSITE" id="PS50109">
    <property type="entry name" value="HIS_KIN"/>
    <property type="match status" value="1"/>
</dbReference>
<dbReference type="GO" id="GO:0016020">
    <property type="term" value="C:membrane"/>
    <property type="evidence" value="ECO:0007669"/>
    <property type="project" value="UniProtKB-SubCell"/>
</dbReference>
<dbReference type="InterPro" id="IPR036890">
    <property type="entry name" value="HATPase_C_sf"/>
</dbReference>
<dbReference type="STRING" id="1279009.ADICEAN_00517"/>
<dbReference type="Gene3D" id="1.10.287.130">
    <property type="match status" value="1"/>
</dbReference>
<dbReference type="InterPro" id="IPR005467">
    <property type="entry name" value="His_kinase_dom"/>
</dbReference>
<dbReference type="InterPro" id="IPR035965">
    <property type="entry name" value="PAS-like_dom_sf"/>
</dbReference>
<dbReference type="Proteomes" id="UP000011910">
    <property type="component" value="Unassembled WGS sequence"/>
</dbReference>